<dbReference type="HOGENOM" id="CLU_166591_0_0_11"/>
<dbReference type="OrthoDB" id="5198800at2"/>
<evidence type="ECO:0000256" key="4">
    <source>
        <dbReference type="ARBA" id="ARBA00022490"/>
    </source>
</evidence>
<keyword evidence="7" id="KW-0131">Cell cycle</keyword>
<evidence type="ECO:0000256" key="6">
    <source>
        <dbReference type="ARBA" id="ARBA00023054"/>
    </source>
</evidence>
<gene>
    <name evidence="9" type="ORF">NONO_c22120</name>
</gene>
<keyword evidence="6" id="KW-0175">Coiled coil</keyword>
<dbReference type="eggNOG" id="COG3599">
    <property type="taxonomic scope" value="Bacteria"/>
</dbReference>
<dbReference type="InterPro" id="IPR007793">
    <property type="entry name" value="DivIVA_fam"/>
</dbReference>
<proteinExistence type="inferred from homology"/>
<keyword evidence="4" id="KW-0963">Cytoplasm</keyword>
<dbReference type="Proteomes" id="UP000019150">
    <property type="component" value="Chromosome"/>
</dbReference>
<organism evidence="9 10">
    <name type="scientific">Nocardia nova SH22a</name>
    <dbReference type="NCBI Taxonomy" id="1415166"/>
    <lineage>
        <taxon>Bacteria</taxon>
        <taxon>Bacillati</taxon>
        <taxon>Actinomycetota</taxon>
        <taxon>Actinomycetes</taxon>
        <taxon>Mycobacteriales</taxon>
        <taxon>Nocardiaceae</taxon>
        <taxon>Nocardia</taxon>
    </lineage>
</organism>
<dbReference type="GO" id="GO:0005737">
    <property type="term" value="C:cytoplasm"/>
    <property type="evidence" value="ECO:0007669"/>
    <property type="project" value="UniProtKB-SubCell"/>
</dbReference>
<sequence length="100" mass="11140">MRDGRDGARGFGGGLTADDIRDVAFGKPPLGRSGYAQDAVDAFLDRIEGEFRSGRFTLTAADIREIAFARPRFGRRGYNEEEVDAFLDLIETEIRRRGGR</sequence>
<name>W5TCD6_9NOCA</name>
<dbReference type="EMBL" id="CP006850">
    <property type="protein sequence ID" value="AHH17010.1"/>
    <property type="molecule type" value="Genomic_DNA"/>
</dbReference>
<dbReference type="PATRIC" id="fig|1415166.3.peg.2250"/>
<dbReference type="PANTHER" id="PTHR35794">
    <property type="entry name" value="CELL DIVISION PROTEIN DIVIVA"/>
    <property type="match status" value="1"/>
</dbReference>
<dbReference type="KEGG" id="nno:NONO_c22120"/>
<evidence type="ECO:0000313" key="10">
    <source>
        <dbReference type="Proteomes" id="UP000019150"/>
    </source>
</evidence>
<dbReference type="NCBIfam" id="TIGR03544">
    <property type="entry name" value="DivI1A_domain"/>
    <property type="match status" value="2"/>
</dbReference>
<dbReference type="PANTHER" id="PTHR35794:SF2">
    <property type="entry name" value="CELL DIVISION PROTEIN DIVIVA"/>
    <property type="match status" value="1"/>
</dbReference>
<dbReference type="RefSeq" id="WP_051494995.1">
    <property type="nucleotide sequence ID" value="NZ_CP006850.1"/>
</dbReference>
<dbReference type="STRING" id="1415166.NONO_c22120"/>
<dbReference type="AlphaFoldDB" id="W5TCD6"/>
<protein>
    <recommendedName>
        <fullName evidence="3">Cell wall synthesis protein Wag31</fullName>
    </recommendedName>
    <alternativeName>
        <fullName evidence="8">Antigen 84</fullName>
    </alternativeName>
</protein>
<dbReference type="InterPro" id="IPR019933">
    <property type="entry name" value="DivIVA_domain"/>
</dbReference>
<evidence type="ECO:0000256" key="3">
    <source>
        <dbReference type="ARBA" id="ARBA00018787"/>
    </source>
</evidence>
<keyword evidence="10" id="KW-1185">Reference proteome</keyword>
<dbReference type="Gene3D" id="6.10.250.660">
    <property type="match status" value="2"/>
</dbReference>
<evidence type="ECO:0000256" key="5">
    <source>
        <dbReference type="ARBA" id="ARBA00022618"/>
    </source>
</evidence>
<evidence type="ECO:0000256" key="2">
    <source>
        <dbReference type="ARBA" id="ARBA00009008"/>
    </source>
</evidence>
<comment type="subcellular location">
    <subcellularLocation>
        <location evidence="1">Cytoplasm</location>
    </subcellularLocation>
</comment>
<dbReference type="GO" id="GO:0051301">
    <property type="term" value="P:cell division"/>
    <property type="evidence" value="ECO:0007669"/>
    <property type="project" value="UniProtKB-KW"/>
</dbReference>
<evidence type="ECO:0000256" key="7">
    <source>
        <dbReference type="ARBA" id="ARBA00023306"/>
    </source>
</evidence>
<evidence type="ECO:0000313" key="9">
    <source>
        <dbReference type="EMBL" id="AHH17010.1"/>
    </source>
</evidence>
<comment type="similarity">
    <text evidence="2">Belongs to the DivIVA family.</text>
</comment>
<reference evidence="9 10" key="1">
    <citation type="journal article" date="2014" name="Appl. Environ. Microbiol.">
        <title>Insights into the Microbial Degradation of Rubber and Gutta-Percha by Analysis of the Complete Genome of Nocardia nova SH22a.</title>
        <authorList>
            <person name="Luo Q."/>
            <person name="Hiessl S."/>
            <person name="Poehlein A."/>
            <person name="Daniel R."/>
            <person name="Steinbuchel A."/>
        </authorList>
    </citation>
    <scope>NUCLEOTIDE SEQUENCE [LARGE SCALE GENOMIC DNA]</scope>
    <source>
        <strain evidence="9">SH22a</strain>
    </source>
</reference>
<evidence type="ECO:0000256" key="1">
    <source>
        <dbReference type="ARBA" id="ARBA00004496"/>
    </source>
</evidence>
<keyword evidence="5" id="KW-0132">Cell division</keyword>
<evidence type="ECO:0000256" key="8">
    <source>
        <dbReference type="ARBA" id="ARBA00031737"/>
    </source>
</evidence>
<accession>W5TCD6</accession>